<organism evidence="3 4">
    <name type="scientific">Leptospira brenneri</name>
    <dbReference type="NCBI Taxonomy" id="2023182"/>
    <lineage>
        <taxon>Bacteria</taxon>
        <taxon>Pseudomonadati</taxon>
        <taxon>Spirochaetota</taxon>
        <taxon>Spirochaetia</taxon>
        <taxon>Leptospirales</taxon>
        <taxon>Leptospiraceae</taxon>
        <taxon>Leptospira</taxon>
    </lineage>
</organism>
<evidence type="ECO:0000313" key="3">
    <source>
        <dbReference type="EMBL" id="TGK96825.1"/>
    </source>
</evidence>
<proteinExistence type="inferred from homology"/>
<evidence type="ECO:0000313" key="4">
    <source>
        <dbReference type="Proteomes" id="UP000297891"/>
    </source>
</evidence>
<gene>
    <name evidence="3" type="ORF">EHQ30_09605</name>
</gene>
<feature type="domain" description="Histone deacetylase" evidence="2">
    <location>
        <begin position="23"/>
        <end position="311"/>
    </location>
</feature>
<dbReference type="EMBL" id="RQFP01000001">
    <property type="protein sequence ID" value="TGK96825.1"/>
    <property type="molecule type" value="Genomic_DNA"/>
</dbReference>
<evidence type="ECO:0000256" key="1">
    <source>
        <dbReference type="ARBA" id="ARBA00005947"/>
    </source>
</evidence>
<dbReference type="GO" id="GO:0004407">
    <property type="term" value="F:histone deacetylase activity"/>
    <property type="evidence" value="ECO:0007669"/>
    <property type="project" value="TreeGrafter"/>
</dbReference>
<dbReference type="InterPro" id="IPR023801">
    <property type="entry name" value="His_deacetylse_dom"/>
</dbReference>
<protein>
    <submittedName>
        <fullName evidence="3">Histone deacetylase</fullName>
    </submittedName>
</protein>
<comment type="similarity">
    <text evidence="1">Belongs to the histone deacetylase family.</text>
</comment>
<dbReference type="PANTHER" id="PTHR10625:SF10">
    <property type="entry name" value="HISTONE DEACETYLASE HDAC1"/>
    <property type="match status" value="1"/>
</dbReference>
<dbReference type="GO" id="GO:0040029">
    <property type="term" value="P:epigenetic regulation of gene expression"/>
    <property type="evidence" value="ECO:0007669"/>
    <property type="project" value="TreeGrafter"/>
</dbReference>
<sequence>MESLKTGITFHEEFLKHNTGPGHPETHVRLESILDHLSDLPSENFIWNRNFKEAPLSIISSIHDPNYIRSVGAVCEEKGSGYLDGDTVFSSHSYLAASLAVGAGLHLADEVLLGKLKNGMALVRPPGHHAEASHAMGFCIFNNIAVTAKYLQSQGIKRILILDWDVHHGNGTQHQFYEDDSVYFVSLHQYPFYPGTGALSERGRGKGLGTTLNFPLARGAGESEYLSNFISIHREMEKFQPEFVLISAGFDAHKDDPLGGMNLSTSSYEVFTKEVKKIADTHSNGKLISFLEGGYDFQALAESVKLHLETLAS</sequence>
<reference evidence="3" key="1">
    <citation type="journal article" date="2019" name="PLoS Negl. Trop. Dis.">
        <title>Revisiting the worldwide diversity of Leptospira species in the environment.</title>
        <authorList>
            <person name="Vincent A.T."/>
            <person name="Schiettekatte O."/>
            <person name="Bourhy P."/>
            <person name="Veyrier F.J."/>
            <person name="Picardeau M."/>
        </authorList>
    </citation>
    <scope>NUCLEOTIDE SEQUENCE [LARGE SCALE GENOMIC DNA]</scope>
    <source>
        <strain evidence="3">201800277</strain>
    </source>
</reference>
<dbReference type="PRINTS" id="PR01270">
    <property type="entry name" value="HDASUPER"/>
</dbReference>
<dbReference type="AlphaFoldDB" id="A0A2M9Y5D8"/>
<dbReference type="OrthoDB" id="9808367at2"/>
<comment type="caution">
    <text evidence="3">The sequence shown here is derived from an EMBL/GenBank/DDBJ whole genome shotgun (WGS) entry which is preliminary data.</text>
</comment>
<dbReference type="InterPro" id="IPR023696">
    <property type="entry name" value="Ureohydrolase_dom_sf"/>
</dbReference>
<dbReference type="InterPro" id="IPR037138">
    <property type="entry name" value="His_deacetylse_dom_sf"/>
</dbReference>
<dbReference type="Pfam" id="PF00850">
    <property type="entry name" value="Hist_deacetyl"/>
    <property type="match status" value="1"/>
</dbReference>
<dbReference type="RefSeq" id="WP_100789986.1">
    <property type="nucleotide sequence ID" value="NZ_NPDQ01000002.1"/>
</dbReference>
<dbReference type="Proteomes" id="UP000297891">
    <property type="component" value="Unassembled WGS sequence"/>
</dbReference>
<evidence type="ECO:0000259" key="2">
    <source>
        <dbReference type="Pfam" id="PF00850"/>
    </source>
</evidence>
<dbReference type="InterPro" id="IPR000286">
    <property type="entry name" value="HDACs"/>
</dbReference>
<dbReference type="SUPFAM" id="SSF52768">
    <property type="entry name" value="Arginase/deacetylase"/>
    <property type="match status" value="1"/>
</dbReference>
<dbReference type="Gene3D" id="3.40.800.20">
    <property type="entry name" value="Histone deacetylase domain"/>
    <property type="match status" value="1"/>
</dbReference>
<dbReference type="PANTHER" id="PTHR10625">
    <property type="entry name" value="HISTONE DEACETYLASE HDAC1-RELATED"/>
    <property type="match status" value="1"/>
</dbReference>
<dbReference type="CDD" id="cd09992">
    <property type="entry name" value="HDAC_classII"/>
    <property type="match status" value="1"/>
</dbReference>
<keyword evidence="4" id="KW-1185">Reference proteome</keyword>
<accession>A0A2M9Y5D8</accession>
<name>A0A2M9Y5D8_9LEPT</name>